<dbReference type="EMBL" id="CP048286">
    <property type="protein sequence ID" value="QHW30398.1"/>
    <property type="molecule type" value="Genomic_DNA"/>
</dbReference>
<dbReference type="RefSeq" id="WP_162639124.1">
    <property type="nucleotide sequence ID" value="NZ_CP048286.1"/>
</dbReference>
<dbReference type="KEGG" id="prz:GZH47_05755"/>
<evidence type="ECO:0000313" key="1">
    <source>
        <dbReference type="EMBL" id="QHW30398.1"/>
    </source>
</evidence>
<gene>
    <name evidence="1" type="ORF">GZH47_05755</name>
</gene>
<sequence length="154" mass="17404">MPTYYARLIQDIADAVTLKDRHQTTLFVRTAEDCEAIERISDEYNVICERGTWLQLDSGWLPNERIVTDYGIVTHEGNVFLDRGLVAVVQLAPWDDPVAEFESALEQADEHAIATLTQEDGRRLLAVDRHQVDLLAGIARAYRCAFEIFLPASV</sequence>
<keyword evidence="2" id="KW-1185">Reference proteome</keyword>
<evidence type="ECO:0000313" key="2">
    <source>
        <dbReference type="Proteomes" id="UP000479114"/>
    </source>
</evidence>
<protein>
    <submittedName>
        <fullName evidence="1">Uncharacterized protein</fullName>
    </submittedName>
</protein>
<accession>A0A6C0NW72</accession>
<name>A0A6C0NW72_9BACL</name>
<dbReference type="AlphaFoldDB" id="A0A6C0NW72"/>
<reference evidence="1 2" key="1">
    <citation type="submission" date="2020-02" db="EMBL/GenBank/DDBJ databases">
        <title>Paenibacillus sp. nov., isolated from rhizosphere soil of tomato.</title>
        <authorList>
            <person name="Weon H.-Y."/>
            <person name="Lee S.A."/>
        </authorList>
    </citation>
    <scope>NUCLEOTIDE SEQUENCE [LARGE SCALE GENOMIC DNA]</scope>
    <source>
        <strain evidence="1 2">14171R-81</strain>
    </source>
</reference>
<organism evidence="1 2">
    <name type="scientific">Paenibacillus rhizovicinus</name>
    <dbReference type="NCBI Taxonomy" id="2704463"/>
    <lineage>
        <taxon>Bacteria</taxon>
        <taxon>Bacillati</taxon>
        <taxon>Bacillota</taxon>
        <taxon>Bacilli</taxon>
        <taxon>Bacillales</taxon>
        <taxon>Paenibacillaceae</taxon>
        <taxon>Paenibacillus</taxon>
    </lineage>
</organism>
<dbReference type="Proteomes" id="UP000479114">
    <property type="component" value="Chromosome"/>
</dbReference>
<proteinExistence type="predicted"/>